<dbReference type="EMBL" id="CAJPWZ010000933">
    <property type="protein sequence ID" value="CAG2203964.1"/>
    <property type="molecule type" value="Genomic_DNA"/>
</dbReference>
<protein>
    <recommendedName>
        <fullName evidence="1">VWFA domain-containing protein</fullName>
    </recommendedName>
</protein>
<evidence type="ECO:0000313" key="2">
    <source>
        <dbReference type="EMBL" id="CAG2203964.1"/>
    </source>
</evidence>
<dbReference type="SMART" id="SM00327">
    <property type="entry name" value="VWA"/>
    <property type="match status" value="1"/>
</dbReference>
<dbReference type="Proteomes" id="UP000683360">
    <property type="component" value="Unassembled WGS sequence"/>
</dbReference>
<dbReference type="Pfam" id="PF00092">
    <property type="entry name" value="VWA"/>
    <property type="match status" value="1"/>
</dbReference>
<dbReference type="SUPFAM" id="SSF53300">
    <property type="entry name" value="vWA-like"/>
    <property type="match status" value="1"/>
</dbReference>
<gene>
    <name evidence="2" type="ORF">MEDL_18460</name>
</gene>
<keyword evidence="3" id="KW-1185">Reference proteome</keyword>
<dbReference type="OrthoDB" id="6132182at2759"/>
<dbReference type="AlphaFoldDB" id="A0A8S3R5K6"/>
<sequence>MFSSLTSDYSAEIRDQILNFNKSDIEVIGVAAGHDEAISNHYTEIRLDPSQLLFISDDSRSDPFDSLKVLSAKTSYDMLCIRNTDADIIILLDVQKNQSNIVFQYLRIAIEKFLKVLNNDGSNKRVGMIAYSDHADYIVKLSLLNNVDKLIGDANNVDLDKVWVMSNLSHTLQFVGVDAFSNSHGGRSSSRKIVVLFSSLNSDYSAEIRDQILNLNKSDLKVLGLATGHDEGILLSIIEGEGTYTRSKGISIGGPFNPDMEISLEELYYPSSNICVVKLFFIHKTLQKILLKTHLKSRISKSGINRTWIDGRDRRLLSAIISNVQLSNRYNIV</sequence>
<dbReference type="InterPro" id="IPR002035">
    <property type="entry name" value="VWF_A"/>
</dbReference>
<dbReference type="PROSITE" id="PS50234">
    <property type="entry name" value="VWFA"/>
    <property type="match status" value="1"/>
</dbReference>
<dbReference type="InterPro" id="IPR036465">
    <property type="entry name" value="vWFA_dom_sf"/>
</dbReference>
<dbReference type="Gene3D" id="3.40.50.410">
    <property type="entry name" value="von Willebrand factor, type A domain"/>
    <property type="match status" value="1"/>
</dbReference>
<comment type="caution">
    <text evidence="2">The sequence shown here is derived from an EMBL/GenBank/DDBJ whole genome shotgun (WGS) entry which is preliminary data.</text>
</comment>
<name>A0A8S3R5K6_MYTED</name>
<reference evidence="2" key="1">
    <citation type="submission" date="2021-03" db="EMBL/GenBank/DDBJ databases">
        <authorList>
            <person name="Bekaert M."/>
        </authorList>
    </citation>
    <scope>NUCLEOTIDE SEQUENCE</scope>
</reference>
<proteinExistence type="predicted"/>
<feature type="domain" description="VWFA" evidence="1">
    <location>
        <begin position="87"/>
        <end position="299"/>
    </location>
</feature>
<accession>A0A8S3R5K6</accession>
<evidence type="ECO:0000259" key="1">
    <source>
        <dbReference type="PROSITE" id="PS50234"/>
    </source>
</evidence>
<organism evidence="2 3">
    <name type="scientific">Mytilus edulis</name>
    <name type="common">Blue mussel</name>
    <dbReference type="NCBI Taxonomy" id="6550"/>
    <lineage>
        <taxon>Eukaryota</taxon>
        <taxon>Metazoa</taxon>
        <taxon>Spiralia</taxon>
        <taxon>Lophotrochozoa</taxon>
        <taxon>Mollusca</taxon>
        <taxon>Bivalvia</taxon>
        <taxon>Autobranchia</taxon>
        <taxon>Pteriomorphia</taxon>
        <taxon>Mytilida</taxon>
        <taxon>Mytiloidea</taxon>
        <taxon>Mytilidae</taxon>
        <taxon>Mytilinae</taxon>
        <taxon>Mytilus</taxon>
    </lineage>
</organism>
<evidence type="ECO:0000313" key="3">
    <source>
        <dbReference type="Proteomes" id="UP000683360"/>
    </source>
</evidence>